<comment type="caution">
    <text evidence="5">The sequence shown here is derived from an EMBL/GenBank/DDBJ whole genome shotgun (WGS) entry which is preliminary data.</text>
</comment>
<accession>A0ABT5TT17</accession>
<dbReference type="InterPro" id="IPR050109">
    <property type="entry name" value="HTH-type_TetR-like_transc_reg"/>
</dbReference>
<protein>
    <submittedName>
        <fullName evidence="5">TetR family transcriptional regulator</fullName>
    </submittedName>
</protein>
<dbReference type="Pfam" id="PF00440">
    <property type="entry name" value="TetR_N"/>
    <property type="match status" value="1"/>
</dbReference>
<dbReference type="InterPro" id="IPR036271">
    <property type="entry name" value="Tet_transcr_reg_TetR-rel_C_sf"/>
</dbReference>
<evidence type="ECO:0000259" key="4">
    <source>
        <dbReference type="Pfam" id="PF17933"/>
    </source>
</evidence>
<sequence length="242" mass="25416">MVIVRSPDHVTPADLTTRARIRQAAIVRFGQEGFGVGLRAIAADAGVSPALIVRHYGSKAGLREACDESVLRLVRDSKTTTVGAGSPTAVLDQLARIEEYGPALLYVVASLNAGGPLARELVEHMVADALEYLEAGVANGVIRPSRDPEARARFLTRTGLGALLLQLRLEADDDHLDVATVMQAVERATLLPGLELYTYGLFTDTGILDTVLAAQQAADHGTGAPAGHAPRDVDPDPPTGGA</sequence>
<evidence type="ECO:0000256" key="2">
    <source>
        <dbReference type="SAM" id="MobiDB-lite"/>
    </source>
</evidence>
<dbReference type="InterPro" id="IPR001647">
    <property type="entry name" value="HTH_TetR"/>
</dbReference>
<gene>
    <name evidence="5" type="ORF">PU560_01785</name>
</gene>
<dbReference type="EMBL" id="JARACI010000335">
    <property type="protein sequence ID" value="MDD9205193.1"/>
    <property type="molecule type" value="Genomic_DNA"/>
</dbReference>
<name>A0ABT5TT17_9MICO</name>
<feature type="region of interest" description="Disordered" evidence="2">
    <location>
        <begin position="219"/>
        <end position="242"/>
    </location>
</feature>
<dbReference type="PANTHER" id="PTHR30055">
    <property type="entry name" value="HTH-TYPE TRANSCRIPTIONAL REGULATOR RUTR"/>
    <property type="match status" value="1"/>
</dbReference>
<evidence type="ECO:0000313" key="6">
    <source>
        <dbReference type="Proteomes" id="UP001165561"/>
    </source>
</evidence>
<evidence type="ECO:0000256" key="1">
    <source>
        <dbReference type="ARBA" id="ARBA00023125"/>
    </source>
</evidence>
<dbReference type="SUPFAM" id="SSF46689">
    <property type="entry name" value="Homeodomain-like"/>
    <property type="match status" value="1"/>
</dbReference>
<reference evidence="5" key="1">
    <citation type="submission" date="2023-02" db="EMBL/GenBank/DDBJ databases">
        <title>Georgenia sp.10Sc9-8, isolated from a soil sample collected from the Taklamakan desert.</title>
        <authorList>
            <person name="Liu S."/>
        </authorList>
    </citation>
    <scope>NUCLEOTIDE SEQUENCE</scope>
    <source>
        <strain evidence="5">10Sc9-8</strain>
    </source>
</reference>
<dbReference type="PANTHER" id="PTHR30055:SF146">
    <property type="entry name" value="HTH-TYPE TRANSCRIPTIONAL DUAL REGULATOR CECR"/>
    <property type="match status" value="1"/>
</dbReference>
<evidence type="ECO:0000259" key="3">
    <source>
        <dbReference type="Pfam" id="PF00440"/>
    </source>
</evidence>
<dbReference type="Proteomes" id="UP001165561">
    <property type="component" value="Unassembled WGS sequence"/>
</dbReference>
<dbReference type="InterPro" id="IPR009057">
    <property type="entry name" value="Homeodomain-like_sf"/>
</dbReference>
<keyword evidence="1" id="KW-0238">DNA-binding</keyword>
<dbReference type="SUPFAM" id="SSF48498">
    <property type="entry name" value="Tetracyclin repressor-like, C-terminal domain"/>
    <property type="match status" value="1"/>
</dbReference>
<evidence type="ECO:0000313" key="5">
    <source>
        <dbReference type="EMBL" id="MDD9205193.1"/>
    </source>
</evidence>
<feature type="domain" description="TetR transcriptional regulator Rv1219c-like C-terminal" evidence="4">
    <location>
        <begin position="98"/>
        <end position="203"/>
    </location>
</feature>
<dbReference type="InterPro" id="IPR041484">
    <property type="entry name" value="TetR_C_25"/>
</dbReference>
<dbReference type="Pfam" id="PF17933">
    <property type="entry name" value="TetR_C_25"/>
    <property type="match status" value="1"/>
</dbReference>
<proteinExistence type="predicted"/>
<organism evidence="5 6">
    <name type="scientific">Georgenia halotolerans</name>
    <dbReference type="NCBI Taxonomy" id="3028317"/>
    <lineage>
        <taxon>Bacteria</taxon>
        <taxon>Bacillati</taxon>
        <taxon>Actinomycetota</taxon>
        <taxon>Actinomycetes</taxon>
        <taxon>Micrococcales</taxon>
        <taxon>Bogoriellaceae</taxon>
        <taxon>Georgenia</taxon>
    </lineage>
</organism>
<feature type="domain" description="HTH tetR-type" evidence="3">
    <location>
        <begin position="21"/>
        <end position="66"/>
    </location>
</feature>
<dbReference type="Gene3D" id="1.10.357.10">
    <property type="entry name" value="Tetracycline Repressor, domain 2"/>
    <property type="match status" value="1"/>
</dbReference>
<keyword evidence="6" id="KW-1185">Reference proteome</keyword>